<keyword evidence="1" id="KW-0175">Coiled coil</keyword>
<dbReference type="RefSeq" id="WP_061968411.1">
    <property type="nucleotide sequence ID" value="NZ_FMAV01000001.1"/>
</dbReference>
<accession>A0A0V8JC73</accession>
<evidence type="ECO:0000256" key="1">
    <source>
        <dbReference type="SAM" id="Coils"/>
    </source>
</evidence>
<gene>
    <name evidence="2" type="ORF">AS030_03415</name>
</gene>
<dbReference type="AlphaFoldDB" id="A0A0V8JC73"/>
<dbReference type="OrthoDB" id="2973141at2"/>
<feature type="coiled-coil region" evidence="1">
    <location>
        <begin position="85"/>
        <end position="126"/>
    </location>
</feature>
<organism evidence="2 3">
    <name type="scientific">Fictibacillus enclensis</name>
    <dbReference type="NCBI Taxonomy" id="1017270"/>
    <lineage>
        <taxon>Bacteria</taxon>
        <taxon>Bacillati</taxon>
        <taxon>Bacillota</taxon>
        <taxon>Bacilli</taxon>
        <taxon>Bacillales</taxon>
        <taxon>Fictibacillaceae</taxon>
        <taxon>Fictibacillus</taxon>
    </lineage>
</organism>
<dbReference type="EMBL" id="LNQN01000001">
    <property type="protein sequence ID" value="KSU84603.1"/>
    <property type="molecule type" value="Genomic_DNA"/>
</dbReference>
<dbReference type="Proteomes" id="UP000054099">
    <property type="component" value="Unassembled WGS sequence"/>
</dbReference>
<evidence type="ECO:0000313" key="2">
    <source>
        <dbReference type="EMBL" id="KSU84603.1"/>
    </source>
</evidence>
<keyword evidence="3" id="KW-1185">Reference proteome</keyword>
<evidence type="ECO:0000313" key="3">
    <source>
        <dbReference type="Proteomes" id="UP000054099"/>
    </source>
</evidence>
<proteinExistence type="predicted"/>
<reference evidence="2 3" key="1">
    <citation type="journal article" date="2014" name="Antonie Van Leeuwenhoek">
        <title>Fictibacillus enclensis sp. nov., isolated from marine sediment.</title>
        <authorList>
            <person name="Dastager S.G."/>
            <person name="Mawlankar R."/>
            <person name="Srinivasan K."/>
            <person name="Tang S.K."/>
            <person name="Lee J.C."/>
            <person name="Ramana V.V."/>
            <person name="Shouche Y.S."/>
        </authorList>
    </citation>
    <scope>NUCLEOTIDE SEQUENCE [LARGE SCALE GENOMIC DNA]</scope>
    <source>
        <strain evidence="2 3">NIO-1003</strain>
    </source>
</reference>
<comment type="caution">
    <text evidence="2">The sequence shown here is derived from an EMBL/GenBank/DDBJ whole genome shotgun (WGS) entry which is preliminary data.</text>
</comment>
<name>A0A0V8JC73_9BACL</name>
<sequence>MAEEKNQPTHQEDEAMDERNEALDINGIMNLAGSVLNNKKDDEVLDLGGMMMMAANLLKDENLLGNLGFAQQTELLGEDQPDSEMEWLSRQLHDLNLQNAELKGELVAIKEQISETKEAISRLVEASQKKRWWQLG</sequence>
<protein>
    <submittedName>
        <fullName evidence="2">Uncharacterized protein</fullName>
    </submittedName>
</protein>